<dbReference type="EMBL" id="VUNN01000002">
    <property type="protein sequence ID" value="MSU05415.1"/>
    <property type="molecule type" value="Genomic_DNA"/>
</dbReference>
<protein>
    <submittedName>
        <fullName evidence="1">Uncharacterized protein</fullName>
    </submittedName>
</protein>
<reference evidence="1 2" key="1">
    <citation type="submission" date="2019-08" db="EMBL/GenBank/DDBJ databases">
        <title>In-depth cultivation of the pig gut microbiome towards novel bacterial diversity and tailored functional studies.</title>
        <authorList>
            <person name="Wylensek D."/>
            <person name="Hitch T.C.A."/>
            <person name="Clavel T."/>
        </authorList>
    </citation>
    <scope>NUCLEOTIDE SEQUENCE [LARGE SCALE GENOMIC DNA]</scope>
    <source>
        <strain evidence="1 2">NM-380-WT-3C1</strain>
    </source>
</reference>
<proteinExistence type="predicted"/>
<accession>A0A7X2PAM3</accession>
<comment type="caution">
    <text evidence="1">The sequence shown here is derived from an EMBL/GenBank/DDBJ whole genome shotgun (WGS) entry which is preliminary data.</text>
</comment>
<organism evidence="1 2">
    <name type="scientific">Bullifex porci</name>
    <dbReference type="NCBI Taxonomy" id="2606638"/>
    <lineage>
        <taxon>Bacteria</taxon>
        <taxon>Pseudomonadati</taxon>
        <taxon>Spirochaetota</taxon>
        <taxon>Spirochaetia</taxon>
        <taxon>Spirochaetales</taxon>
        <taxon>Spirochaetaceae</taxon>
        <taxon>Bullifex</taxon>
    </lineage>
</organism>
<sequence>MSNHSIGYAMGPILMHLMELREKKIISDEATKLIVDDVYDAVREYFGNKYEASELIDHAYCGHCGRHLENGEKLYNFDDFMYSCNCGNGMNYRDFLLFSDYLCEKCFKEGIKNFTKDLNPSNVIKKLNSKRYFNTADDDYQ</sequence>
<name>A0A7X2PAM3_9SPIO</name>
<dbReference type="AlphaFoldDB" id="A0A7X2PAM3"/>
<keyword evidence="2" id="KW-1185">Reference proteome</keyword>
<evidence type="ECO:0000313" key="2">
    <source>
        <dbReference type="Proteomes" id="UP000460549"/>
    </source>
</evidence>
<dbReference type="Proteomes" id="UP000460549">
    <property type="component" value="Unassembled WGS sequence"/>
</dbReference>
<gene>
    <name evidence="1" type="ORF">FYJ80_01265</name>
</gene>
<dbReference type="RefSeq" id="WP_154424317.1">
    <property type="nucleotide sequence ID" value="NZ_VUNN01000002.1"/>
</dbReference>
<evidence type="ECO:0000313" key="1">
    <source>
        <dbReference type="EMBL" id="MSU05415.1"/>
    </source>
</evidence>